<dbReference type="Proteomes" id="UP000092932">
    <property type="component" value="Chromosome"/>
</dbReference>
<dbReference type="EMBL" id="CP016591">
    <property type="protein sequence ID" value="ANY21295.1"/>
    <property type="molecule type" value="Genomic_DNA"/>
</dbReference>
<accession>A0A1B2AGY0</accession>
<dbReference type="InterPro" id="IPR037523">
    <property type="entry name" value="VOC_core"/>
</dbReference>
<protein>
    <submittedName>
        <fullName evidence="2">Glyoxalase-like domain protein</fullName>
    </submittedName>
</protein>
<evidence type="ECO:0000259" key="1">
    <source>
        <dbReference type="PROSITE" id="PS51819"/>
    </source>
</evidence>
<dbReference type="STRING" id="692370.A6F68_02806"/>
<dbReference type="PROSITE" id="PS51819">
    <property type="entry name" value="VOC"/>
    <property type="match status" value="1"/>
</dbReference>
<dbReference type="OrthoDB" id="9794917at2"/>
<dbReference type="Gene3D" id="3.10.180.10">
    <property type="entry name" value="2,3-Dihydroxybiphenyl 1,2-Dioxygenase, domain 1"/>
    <property type="match status" value="1"/>
</dbReference>
<dbReference type="AlphaFoldDB" id="A0A1B2AGY0"/>
<dbReference type="RefSeq" id="WP_067681372.1">
    <property type="nucleotide sequence ID" value="NZ_CP016591.1"/>
</dbReference>
<dbReference type="PANTHER" id="PTHR36437">
    <property type="entry name" value="GLYOXALASE/BLEOMYCIN RESISTANCE PROTEIN/DIOXYGENASE"/>
    <property type="match status" value="1"/>
</dbReference>
<dbReference type="Pfam" id="PF00903">
    <property type="entry name" value="Glyoxalase"/>
    <property type="match status" value="1"/>
</dbReference>
<keyword evidence="3" id="KW-1185">Reference proteome</keyword>
<dbReference type="InterPro" id="IPR029068">
    <property type="entry name" value="Glyas_Bleomycin-R_OHBP_Dase"/>
</dbReference>
<dbReference type="KEGG" id="ado:A6F68_02806"/>
<evidence type="ECO:0000313" key="2">
    <source>
        <dbReference type="EMBL" id="ANY21295.1"/>
    </source>
</evidence>
<dbReference type="InterPro" id="IPR004360">
    <property type="entry name" value="Glyas_Fos-R_dOase_dom"/>
</dbReference>
<sequence>MSAASLFMVTLVVPDMDDGIAHFTHDWGFALSADTRHVSGHRWVEIDPGHGARLRLVEATTDAHRAAIGNQAGGRVAFFLNIDDFDATIARWAANGVEIAEPAWTADYGRVAVMRDRFGNRWDVLDAQFEKAA</sequence>
<feature type="domain" description="VOC" evidence="1">
    <location>
        <begin position="5"/>
        <end position="127"/>
    </location>
</feature>
<organism evidence="2 3">
    <name type="scientific">Tsuneonella dongtanensis</name>
    <dbReference type="NCBI Taxonomy" id="692370"/>
    <lineage>
        <taxon>Bacteria</taxon>
        <taxon>Pseudomonadati</taxon>
        <taxon>Pseudomonadota</taxon>
        <taxon>Alphaproteobacteria</taxon>
        <taxon>Sphingomonadales</taxon>
        <taxon>Erythrobacteraceae</taxon>
        <taxon>Tsuneonella</taxon>
    </lineage>
</organism>
<gene>
    <name evidence="2" type="ORF">A6F68_02806</name>
</gene>
<proteinExistence type="predicted"/>
<dbReference type="PANTHER" id="PTHR36437:SF2">
    <property type="entry name" value="GLYOXALASE_BLEOMYCIN RESISTANCE PROTEIN_DIOXYGENASE"/>
    <property type="match status" value="1"/>
</dbReference>
<dbReference type="PATRIC" id="fig|692370.5.peg.2814"/>
<name>A0A1B2AGY0_9SPHN</name>
<dbReference type="SUPFAM" id="SSF54593">
    <property type="entry name" value="Glyoxalase/Bleomycin resistance protein/Dihydroxybiphenyl dioxygenase"/>
    <property type="match status" value="1"/>
</dbReference>
<reference evidence="2 3" key="1">
    <citation type="submission" date="2016-07" db="EMBL/GenBank/DDBJ databases">
        <title>Complete genome sequence of Altererythrobacter dongtanensis KCTC 22672, a type strain with esterase isolated from tidal flat.</title>
        <authorList>
            <person name="Cheng H."/>
            <person name="Wu Y.-H."/>
            <person name="Zhou P."/>
            <person name="Huo Y.-Y."/>
            <person name="Wang C.-S."/>
            <person name="Xu X.-W."/>
        </authorList>
    </citation>
    <scope>NUCLEOTIDE SEQUENCE [LARGE SCALE GENOMIC DNA]</scope>
    <source>
        <strain evidence="2 3">KCTC 22672</strain>
    </source>
</reference>
<evidence type="ECO:0000313" key="3">
    <source>
        <dbReference type="Proteomes" id="UP000092932"/>
    </source>
</evidence>